<dbReference type="AlphaFoldDB" id="A0A0A9CXL8"/>
<dbReference type="EMBL" id="GBRH01219795">
    <property type="protein sequence ID" value="JAD78100.1"/>
    <property type="molecule type" value="Transcribed_RNA"/>
</dbReference>
<reference evidence="1" key="1">
    <citation type="submission" date="2014-09" db="EMBL/GenBank/DDBJ databases">
        <authorList>
            <person name="Magalhaes I.L.F."/>
            <person name="Oliveira U."/>
            <person name="Santos F.R."/>
            <person name="Vidigal T.H.D.A."/>
            <person name="Brescovit A.D."/>
            <person name="Santos A.J."/>
        </authorList>
    </citation>
    <scope>NUCLEOTIDE SEQUENCE</scope>
    <source>
        <tissue evidence="1">Shoot tissue taken approximately 20 cm above the soil surface</tissue>
    </source>
</reference>
<sequence length="46" mass="5596">MATILLMVQRFFIKERRIKRKYSSTKMQLLGPVRRTGNILRNWKES</sequence>
<name>A0A0A9CXL8_ARUDO</name>
<protein>
    <submittedName>
        <fullName evidence="1">Uncharacterized protein</fullName>
    </submittedName>
</protein>
<evidence type="ECO:0000313" key="1">
    <source>
        <dbReference type="EMBL" id="JAD78100.1"/>
    </source>
</evidence>
<proteinExistence type="predicted"/>
<accession>A0A0A9CXL8</accession>
<reference evidence="1" key="2">
    <citation type="journal article" date="2015" name="Data Brief">
        <title>Shoot transcriptome of the giant reed, Arundo donax.</title>
        <authorList>
            <person name="Barrero R.A."/>
            <person name="Guerrero F.D."/>
            <person name="Moolhuijzen P."/>
            <person name="Goolsby J.A."/>
            <person name="Tidwell J."/>
            <person name="Bellgard S.E."/>
            <person name="Bellgard M.I."/>
        </authorList>
    </citation>
    <scope>NUCLEOTIDE SEQUENCE</scope>
    <source>
        <tissue evidence="1">Shoot tissue taken approximately 20 cm above the soil surface</tissue>
    </source>
</reference>
<organism evidence="1">
    <name type="scientific">Arundo donax</name>
    <name type="common">Giant reed</name>
    <name type="synonym">Donax arundinaceus</name>
    <dbReference type="NCBI Taxonomy" id="35708"/>
    <lineage>
        <taxon>Eukaryota</taxon>
        <taxon>Viridiplantae</taxon>
        <taxon>Streptophyta</taxon>
        <taxon>Embryophyta</taxon>
        <taxon>Tracheophyta</taxon>
        <taxon>Spermatophyta</taxon>
        <taxon>Magnoliopsida</taxon>
        <taxon>Liliopsida</taxon>
        <taxon>Poales</taxon>
        <taxon>Poaceae</taxon>
        <taxon>PACMAD clade</taxon>
        <taxon>Arundinoideae</taxon>
        <taxon>Arundineae</taxon>
        <taxon>Arundo</taxon>
    </lineage>
</organism>